<reference evidence="1" key="1">
    <citation type="journal article" date="2020" name="Stud. Mycol.">
        <title>101 Dothideomycetes genomes: a test case for predicting lifestyles and emergence of pathogens.</title>
        <authorList>
            <person name="Haridas S."/>
            <person name="Albert R."/>
            <person name="Binder M."/>
            <person name="Bloem J."/>
            <person name="Labutti K."/>
            <person name="Salamov A."/>
            <person name="Andreopoulos B."/>
            <person name="Baker S."/>
            <person name="Barry K."/>
            <person name="Bills G."/>
            <person name="Bluhm B."/>
            <person name="Cannon C."/>
            <person name="Castanera R."/>
            <person name="Culley D."/>
            <person name="Daum C."/>
            <person name="Ezra D."/>
            <person name="Gonzalez J."/>
            <person name="Henrissat B."/>
            <person name="Kuo A."/>
            <person name="Liang C."/>
            <person name="Lipzen A."/>
            <person name="Lutzoni F."/>
            <person name="Magnuson J."/>
            <person name="Mondo S."/>
            <person name="Nolan M."/>
            <person name="Ohm R."/>
            <person name="Pangilinan J."/>
            <person name="Park H.-J."/>
            <person name="Ramirez L."/>
            <person name="Alfaro M."/>
            <person name="Sun H."/>
            <person name="Tritt A."/>
            <person name="Yoshinaga Y."/>
            <person name="Zwiers L.-H."/>
            <person name="Turgeon B."/>
            <person name="Goodwin S."/>
            <person name="Spatafora J."/>
            <person name="Crous P."/>
            <person name="Grigoriev I."/>
        </authorList>
    </citation>
    <scope>NUCLEOTIDE SEQUENCE</scope>
    <source>
        <strain evidence="1">CBS 130266</strain>
    </source>
</reference>
<dbReference type="AlphaFoldDB" id="A0A9P4TXJ5"/>
<evidence type="ECO:0000313" key="2">
    <source>
        <dbReference type="Proteomes" id="UP000800235"/>
    </source>
</evidence>
<organism evidence="1 2">
    <name type="scientific">Tothia fuscella</name>
    <dbReference type="NCBI Taxonomy" id="1048955"/>
    <lineage>
        <taxon>Eukaryota</taxon>
        <taxon>Fungi</taxon>
        <taxon>Dikarya</taxon>
        <taxon>Ascomycota</taxon>
        <taxon>Pezizomycotina</taxon>
        <taxon>Dothideomycetes</taxon>
        <taxon>Pleosporomycetidae</taxon>
        <taxon>Venturiales</taxon>
        <taxon>Cylindrosympodiaceae</taxon>
        <taxon>Tothia</taxon>
    </lineage>
</organism>
<dbReference type="Proteomes" id="UP000800235">
    <property type="component" value="Unassembled WGS sequence"/>
</dbReference>
<gene>
    <name evidence="1" type="ORF">EJ08DRAFT_649702</name>
</gene>
<proteinExistence type="predicted"/>
<evidence type="ECO:0000313" key="1">
    <source>
        <dbReference type="EMBL" id="KAF2430399.1"/>
    </source>
</evidence>
<keyword evidence="2" id="KW-1185">Reference proteome</keyword>
<sequence>MQVMKQELNNTNSLLVVAPRLCCKNKPTIRVAEKADDVIPAKGRGRMTSSGGRKTLKPQLQSFSYLFSLLFR</sequence>
<accession>A0A9P4TXJ5</accession>
<protein>
    <submittedName>
        <fullName evidence="1">Uncharacterized protein</fullName>
    </submittedName>
</protein>
<dbReference type="EMBL" id="MU007039">
    <property type="protein sequence ID" value="KAF2430399.1"/>
    <property type="molecule type" value="Genomic_DNA"/>
</dbReference>
<name>A0A9P4TXJ5_9PEZI</name>
<comment type="caution">
    <text evidence="1">The sequence shown here is derived from an EMBL/GenBank/DDBJ whole genome shotgun (WGS) entry which is preliminary data.</text>
</comment>